<dbReference type="InterPro" id="IPR003439">
    <property type="entry name" value="ABC_transporter-like_ATP-bd"/>
</dbReference>
<gene>
    <name evidence="14" type="primary">msbA</name>
    <name evidence="14" type="ORF">MMF98_08915</name>
</gene>
<feature type="transmembrane region" description="Helical" evidence="11">
    <location>
        <begin position="154"/>
        <end position="182"/>
    </location>
</feature>
<dbReference type="RefSeq" id="WP_243305922.1">
    <property type="nucleotide sequence ID" value="NZ_JALGBI010000001.1"/>
</dbReference>
<proteinExistence type="predicted"/>
<reference evidence="14" key="1">
    <citation type="submission" date="2022-03" db="EMBL/GenBank/DDBJ databases">
        <authorList>
            <person name="Woo C.Y."/>
        </authorList>
    </citation>
    <scope>NUCLEOTIDE SEQUENCE</scope>
    <source>
        <strain evidence="14">CYS-02</strain>
    </source>
</reference>
<feature type="transmembrane region" description="Helical" evidence="11">
    <location>
        <begin position="26"/>
        <end position="46"/>
    </location>
</feature>
<dbReference type="InterPro" id="IPR003593">
    <property type="entry name" value="AAA+_ATPase"/>
</dbReference>
<dbReference type="AlphaFoldDB" id="A0A9X1VU35"/>
<evidence type="ECO:0000259" key="12">
    <source>
        <dbReference type="PROSITE" id="PS50893"/>
    </source>
</evidence>
<name>A0A9X1VU35_9BURK</name>
<feature type="transmembrane region" description="Helical" evidence="11">
    <location>
        <begin position="247"/>
        <end position="273"/>
    </location>
</feature>
<keyword evidence="4 11" id="KW-0812">Transmembrane</keyword>
<dbReference type="PANTHER" id="PTHR43394">
    <property type="entry name" value="ATP-DEPENDENT PERMEASE MDL1, MITOCHONDRIAL"/>
    <property type="match status" value="1"/>
</dbReference>
<dbReference type="EMBL" id="JALGBI010000001">
    <property type="protein sequence ID" value="MCJ0763329.1"/>
    <property type="molecule type" value="Genomic_DNA"/>
</dbReference>
<evidence type="ECO:0000256" key="4">
    <source>
        <dbReference type="ARBA" id="ARBA00022692"/>
    </source>
</evidence>
<sequence length="595" mass="63872">MSPEPPAPPDIKTRLRRVWPYFGRSWGSWAIAVLATVVASATEPMIPALLKPLLDRGFNQGSLKLWVVPASLLLLFGIRGLAGFLAQMALAKVTNEGLQTLRRRMFEKLLDARLALFGGQSSSKLANTIVYEVYNGSSMLVNSLMSLARDSLTLLALVGYLLYLNWKLTLIVALLFPAIAVVMKTLSRRLYRLTRASQQATDSLAYVVEENVLAHRDVRLHGAQASQSFRFGELSESLRRLSMKTTVASAAMTPITQMLAAVALSAVISVALLQSTSEGATVGDFVAFVTAMLMLVAPIKHLSEVASPITRGLAALERGMDLVEGTPSEAGGTYTSPRAQGDIRFSGVTVVYTPEGGPAVDALDLSIHPGETVALVGASGSGKTTLVNLLPRFIEPTSGDILLDGVRIDQWDLASLRAQFAVVSQHVIMLNDTIAANVVLGRPLDRAKVERCLQAANLAQMVAGLPQGLDTLVGHNATQLSGGQRQRLAIARALYKDAPVLILDEATSALDAESERAVQEALERLMANRTTLVIAHRLSTVQHANRIVVMEAGRIVETGSHADLLLQDGLYARLYRLGLHSPESPSASPTELAPS</sequence>
<feature type="domain" description="ABC transmembrane type-1" evidence="13">
    <location>
        <begin position="30"/>
        <end position="311"/>
    </location>
</feature>
<dbReference type="CDD" id="cd18552">
    <property type="entry name" value="ABC_6TM_MsbA_like"/>
    <property type="match status" value="1"/>
</dbReference>
<dbReference type="PROSITE" id="PS50929">
    <property type="entry name" value="ABC_TM1F"/>
    <property type="match status" value="1"/>
</dbReference>
<dbReference type="FunFam" id="3.40.50.300:FF:000221">
    <property type="entry name" value="Multidrug ABC transporter ATP-binding protein"/>
    <property type="match status" value="1"/>
</dbReference>
<keyword evidence="7" id="KW-1278">Translocase</keyword>
<keyword evidence="15" id="KW-1185">Reference proteome</keyword>
<keyword evidence="9" id="KW-0445">Lipid transport</keyword>
<feature type="transmembrane region" description="Helical" evidence="11">
    <location>
        <begin position="66"/>
        <end position="91"/>
    </location>
</feature>
<evidence type="ECO:0000259" key="13">
    <source>
        <dbReference type="PROSITE" id="PS50929"/>
    </source>
</evidence>
<keyword evidence="8 11" id="KW-1133">Transmembrane helix</keyword>
<keyword evidence="10 11" id="KW-0472">Membrane</keyword>
<evidence type="ECO:0000256" key="3">
    <source>
        <dbReference type="ARBA" id="ARBA00022475"/>
    </source>
</evidence>
<accession>A0A9X1VU35</accession>
<evidence type="ECO:0000313" key="15">
    <source>
        <dbReference type="Proteomes" id="UP001139447"/>
    </source>
</evidence>
<dbReference type="GO" id="GO:0005886">
    <property type="term" value="C:plasma membrane"/>
    <property type="evidence" value="ECO:0007669"/>
    <property type="project" value="UniProtKB-SubCell"/>
</dbReference>
<evidence type="ECO:0000256" key="11">
    <source>
        <dbReference type="SAM" id="Phobius"/>
    </source>
</evidence>
<dbReference type="Proteomes" id="UP001139447">
    <property type="component" value="Unassembled WGS sequence"/>
</dbReference>
<comment type="caution">
    <text evidence="14">The sequence shown here is derived from an EMBL/GenBank/DDBJ whole genome shotgun (WGS) entry which is preliminary data.</text>
</comment>
<dbReference type="NCBIfam" id="TIGR02203">
    <property type="entry name" value="MsbA_lipidA"/>
    <property type="match status" value="1"/>
</dbReference>
<dbReference type="SUPFAM" id="SSF90123">
    <property type="entry name" value="ABC transporter transmembrane region"/>
    <property type="match status" value="1"/>
</dbReference>
<dbReference type="Pfam" id="PF00005">
    <property type="entry name" value="ABC_tran"/>
    <property type="match status" value="1"/>
</dbReference>
<organism evidence="14 15">
    <name type="scientific">Variovorax terrae</name>
    <dbReference type="NCBI Taxonomy" id="2923278"/>
    <lineage>
        <taxon>Bacteria</taxon>
        <taxon>Pseudomonadati</taxon>
        <taxon>Pseudomonadota</taxon>
        <taxon>Betaproteobacteria</taxon>
        <taxon>Burkholderiales</taxon>
        <taxon>Comamonadaceae</taxon>
        <taxon>Variovorax</taxon>
    </lineage>
</organism>
<feature type="domain" description="ABC transporter" evidence="12">
    <location>
        <begin position="343"/>
        <end position="577"/>
    </location>
</feature>
<keyword evidence="6" id="KW-0067">ATP-binding</keyword>
<evidence type="ECO:0000256" key="6">
    <source>
        <dbReference type="ARBA" id="ARBA00022840"/>
    </source>
</evidence>
<dbReference type="InterPro" id="IPR011527">
    <property type="entry name" value="ABC1_TM_dom"/>
</dbReference>
<protein>
    <submittedName>
        <fullName evidence="14">Lipid A export permease/ATP-binding protein MsbA</fullName>
    </submittedName>
</protein>
<dbReference type="PROSITE" id="PS50893">
    <property type="entry name" value="ABC_TRANSPORTER_2"/>
    <property type="match status" value="1"/>
</dbReference>
<dbReference type="Gene3D" id="1.20.1560.10">
    <property type="entry name" value="ABC transporter type 1, transmembrane domain"/>
    <property type="match status" value="1"/>
</dbReference>
<dbReference type="InterPro" id="IPR036640">
    <property type="entry name" value="ABC1_TM_sf"/>
</dbReference>
<dbReference type="InterPro" id="IPR017871">
    <property type="entry name" value="ABC_transporter-like_CS"/>
</dbReference>
<evidence type="ECO:0000256" key="2">
    <source>
        <dbReference type="ARBA" id="ARBA00022448"/>
    </source>
</evidence>
<evidence type="ECO:0000256" key="5">
    <source>
        <dbReference type="ARBA" id="ARBA00022741"/>
    </source>
</evidence>
<dbReference type="Gene3D" id="3.40.50.300">
    <property type="entry name" value="P-loop containing nucleotide triphosphate hydrolases"/>
    <property type="match status" value="1"/>
</dbReference>
<evidence type="ECO:0000313" key="14">
    <source>
        <dbReference type="EMBL" id="MCJ0763329.1"/>
    </source>
</evidence>
<keyword evidence="3" id="KW-1003">Cell membrane</keyword>
<comment type="subcellular location">
    <subcellularLocation>
        <location evidence="1">Cell membrane</location>
        <topology evidence="1">Multi-pass membrane protein</topology>
    </subcellularLocation>
</comment>
<dbReference type="Pfam" id="PF00664">
    <property type="entry name" value="ABC_membrane"/>
    <property type="match status" value="1"/>
</dbReference>
<dbReference type="InterPro" id="IPR039421">
    <property type="entry name" value="Type_1_exporter"/>
</dbReference>
<dbReference type="PROSITE" id="PS00211">
    <property type="entry name" value="ABC_TRANSPORTER_1"/>
    <property type="match status" value="1"/>
</dbReference>
<dbReference type="GO" id="GO:0034040">
    <property type="term" value="F:ATPase-coupled lipid transmembrane transporter activity"/>
    <property type="evidence" value="ECO:0007669"/>
    <property type="project" value="InterPro"/>
</dbReference>
<evidence type="ECO:0000256" key="10">
    <source>
        <dbReference type="ARBA" id="ARBA00023136"/>
    </source>
</evidence>
<evidence type="ECO:0000256" key="1">
    <source>
        <dbReference type="ARBA" id="ARBA00004651"/>
    </source>
</evidence>
<evidence type="ECO:0000256" key="9">
    <source>
        <dbReference type="ARBA" id="ARBA00023055"/>
    </source>
</evidence>
<dbReference type="GO" id="GO:0016887">
    <property type="term" value="F:ATP hydrolysis activity"/>
    <property type="evidence" value="ECO:0007669"/>
    <property type="project" value="InterPro"/>
</dbReference>
<dbReference type="GO" id="GO:0005524">
    <property type="term" value="F:ATP binding"/>
    <property type="evidence" value="ECO:0007669"/>
    <property type="project" value="UniProtKB-KW"/>
</dbReference>
<dbReference type="GO" id="GO:0015421">
    <property type="term" value="F:ABC-type oligopeptide transporter activity"/>
    <property type="evidence" value="ECO:0007669"/>
    <property type="project" value="TreeGrafter"/>
</dbReference>
<dbReference type="SMART" id="SM00382">
    <property type="entry name" value="AAA"/>
    <property type="match status" value="1"/>
</dbReference>
<keyword evidence="5" id="KW-0547">Nucleotide-binding</keyword>
<dbReference type="PANTHER" id="PTHR43394:SF1">
    <property type="entry name" value="ATP-BINDING CASSETTE SUB-FAMILY B MEMBER 10, MITOCHONDRIAL"/>
    <property type="match status" value="1"/>
</dbReference>
<keyword evidence="2" id="KW-0813">Transport</keyword>
<dbReference type="InterPro" id="IPR027417">
    <property type="entry name" value="P-loop_NTPase"/>
</dbReference>
<dbReference type="SUPFAM" id="SSF52540">
    <property type="entry name" value="P-loop containing nucleoside triphosphate hydrolases"/>
    <property type="match status" value="1"/>
</dbReference>
<dbReference type="InterPro" id="IPR011917">
    <property type="entry name" value="ABC_transpr_lipidA"/>
</dbReference>
<evidence type="ECO:0000256" key="7">
    <source>
        <dbReference type="ARBA" id="ARBA00022967"/>
    </source>
</evidence>
<evidence type="ECO:0000256" key="8">
    <source>
        <dbReference type="ARBA" id="ARBA00022989"/>
    </source>
</evidence>